<name>A0A0N4XSU3_NIPBR</name>
<reference evidence="4" key="1">
    <citation type="submission" date="2017-02" db="UniProtKB">
        <authorList>
            <consortium name="WormBaseParasite"/>
        </authorList>
    </citation>
    <scope>IDENTIFICATION</scope>
</reference>
<dbReference type="WBParaSite" id="NBR_0000559501-mRNA-1">
    <property type="protein sequence ID" value="NBR_0000559501-mRNA-1"/>
    <property type="gene ID" value="NBR_0000559501"/>
</dbReference>
<reference evidence="2 3" key="2">
    <citation type="submission" date="2018-11" db="EMBL/GenBank/DDBJ databases">
        <authorList>
            <consortium name="Pathogen Informatics"/>
        </authorList>
    </citation>
    <scope>NUCLEOTIDE SEQUENCE [LARGE SCALE GENOMIC DNA]</scope>
</reference>
<keyword evidence="3" id="KW-1185">Reference proteome</keyword>
<sequence length="85" mass="9247">MLLQNKNESMLTEPPGKLPFASGGSSLDGSVISETGDGSDQNGLRRYSPVRNIPPQPNFDDTGLESFLDVSVGLFDDMIMILMRE</sequence>
<protein>
    <submittedName>
        <fullName evidence="2 4">Uncharacterized protein</fullName>
    </submittedName>
</protein>
<feature type="region of interest" description="Disordered" evidence="1">
    <location>
        <begin position="1"/>
        <end position="62"/>
    </location>
</feature>
<dbReference type="Proteomes" id="UP000271162">
    <property type="component" value="Unassembled WGS sequence"/>
</dbReference>
<dbReference type="AlphaFoldDB" id="A0A0N4XSU3"/>
<organism evidence="4">
    <name type="scientific">Nippostrongylus brasiliensis</name>
    <name type="common">Rat hookworm</name>
    <dbReference type="NCBI Taxonomy" id="27835"/>
    <lineage>
        <taxon>Eukaryota</taxon>
        <taxon>Metazoa</taxon>
        <taxon>Ecdysozoa</taxon>
        <taxon>Nematoda</taxon>
        <taxon>Chromadorea</taxon>
        <taxon>Rhabditida</taxon>
        <taxon>Rhabditina</taxon>
        <taxon>Rhabditomorpha</taxon>
        <taxon>Strongyloidea</taxon>
        <taxon>Heligmosomidae</taxon>
        <taxon>Nippostrongylus</taxon>
    </lineage>
</organism>
<proteinExistence type="predicted"/>
<evidence type="ECO:0000313" key="2">
    <source>
        <dbReference type="EMBL" id="VDL69184.1"/>
    </source>
</evidence>
<evidence type="ECO:0000256" key="1">
    <source>
        <dbReference type="SAM" id="MobiDB-lite"/>
    </source>
</evidence>
<evidence type="ECO:0000313" key="4">
    <source>
        <dbReference type="WBParaSite" id="NBR_0000559501-mRNA-1"/>
    </source>
</evidence>
<feature type="compositionally biased region" description="Polar residues" evidence="1">
    <location>
        <begin position="1"/>
        <end position="10"/>
    </location>
</feature>
<evidence type="ECO:0000313" key="3">
    <source>
        <dbReference type="Proteomes" id="UP000271162"/>
    </source>
</evidence>
<dbReference type="EMBL" id="UYSL01014279">
    <property type="protein sequence ID" value="VDL69184.1"/>
    <property type="molecule type" value="Genomic_DNA"/>
</dbReference>
<gene>
    <name evidence="2" type="ORF">NBR_LOCUS5595</name>
</gene>
<accession>A0A0N4XSU3</accession>
<feature type="compositionally biased region" description="Polar residues" evidence="1">
    <location>
        <begin position="23"/>
        <end position="42"/>
    </location>
</feature>